<name>A0A8D8DXM1_CULPI</name>
<reference evidence="1" key="1">
    <citation type="submission" date="2021-05" db="EMBL/GenBank/DDBJ databases">
        <authorList>
            <person name="Alioto T."/>
            <person name="Alioto T."/>
            <person name="Gomez Garrido J."/>
        </authorList>
    </citation>
    <scope>NUCLEOTIDE SEQUENCE</scope>
</reference>
<organism evidence="1">
    <name type="scientific">Culex pipiens</name>
    <name type="common">House mosquito</name>
    <dbReference type="NCBI Taxonomy" id="7175"/>
    <lineage>
        <taxon>Eukaryota</taxon>
        <taxon>Metazoa</taxon>
        <taxon>Ecdysozoa</taxon>
        <taxon>Arthropoda</taxon>
        <taxon>Hexapoda</taxon>
        <taxon>Insecta</taxon>
        <taxon>Pterygota</taxon>
        <taxon>Neoptera</taxon>
        <taxon>Endopterygota</taxon>
        <taxon>Diptera</taxon>
        <taxon>Nematocera</taxon>
        <taxon>Culicoidea</taxon>
        <taxon>Culicidae</taxon>
        <taxon>Culicinae</taxon>
        <taxon>Culicini</taxon>
        <taxon>Culex</taxon>
        <taxon>Culex</taxon>
    </lineage>
</organism>
<sequence length="102" mass="12384">MRSFMQQTISIAPTSSYQQQTSKFVRFLHSRTCLMSEVYKRKRCSSWLILTIQLTFQSRYPKTWLWLVDCRSWIRNRYPRTSKSLSIPDAREQFCFLWAPTF</sequence>
<protein>
    <submittedName>
        <fullName evidence="1">(northern house mosquito) hypothetical protein</fullName>
    </submittedName>
</protein>
<dbReference type="AlphaFoldDB" id="A0A8D8DXM1"/>
<dbReference type="EMBL" id="HBUE01176755">
    <property type="protein sequence ID" value="CAG6518167.1"/>
    <property type="molecule type" value="Transcribed_RNA"/>
</dbReference>
<dbReference type="EMBL" id="HBUE01282273">
    <property type="protein sequence ID" value="CAG6569699.1"/>
    <property type="molecule type" value="Transcribed_RNA"/>
</dbReference>
<accession>A0A8D8DXM1</accession>
<evidence type="ECO:0000313" key="1">
    <source>
        <dbReference type="EMBL" id="CAG6518167.1"/>
    </source>
</evidence>
<proteinExistence type="predicted"/>